<dbReference type="GO" id="GO:0000976">
    <property type="term" value="F:transcription cis-regulatory region binding"/>
    <property type="evidence" value="ECO:0007669"/>
    <property type="project" value="TreeGrafter"/>
</dbReference>
<dbReference type="AlphaFoldDB" id="A0A545AVK3"/>
<dbReference type="InterPro" id="IPR001867">
    <property type="entry name" value="OmpR/PhoB-type_DNA-bd"/>
</dbReference>
<keyword evidence="2" id="KW-0902">Two-component regulatory system</keyword>
<dbReference type="Pfam" id="PF00072">
    <property type="entry name" value="Response_reg"/>
    <property type="match status" value="1"/>
</dbReference>
<dbReference type="InterPro" id="IPR001789">
    <property type="entry name" value="Sig_transdc_resp-reg_receiver"/>
</dbReference>
<dbReference type="GO" id="GO:0000156">
    <property type="term" value="F:phosphorelay response regulator activity"/>
    <property type="evidence" value="ECO:0007669"/>
    <property type="project" value="TreeGrafter"/>
</dbReference>
<dbReference type="RefSeq" id="WP_142704177.1">
    <property type="nucleotide sequence ID" value="NZ_VIRS01000005.1"/>
</dbReference>
<accession>A0A545AVK3</accession>
<sequence length="302" mass="32843">MSITYPEAVVVGELQSVTRSVSTASRPVPSGWCSLPDTAGLLLVEDDPVIGPTLRRALAAQGYTVAWETTGRGALSAAVRTPPDLVLVDLGLPDLDGLEVTRRLRATVPNAVVVILSARTDEIDVVVGLEAGADDYLTKPFRLAELLARLRAHIRRGGAAQRVGQDAYQVGHLTIDRAARRCTLGETEVALRAREFDLLTRLIASAGEAVRRETLMADVWDENWFGSTKTLDVHVAAVRRRLGDAEQIAGVRAPILTTLRGHGYRLEREEFAGRLPPPERPIAGRLLASDPRTESEPRRRSS</sequence>
<keyword evidence="10" id="KW-1185">Reference proteome</keyword>
<evidence type="ECO:0000256" key="6">
    <source>
        <dbReference type="SAM" id="MobiDB-lite"/>
    </source>
</evidence>
<evidence type="ECO:0000256" key="1">
    <source>
        <dbReference type="ARBA" id="ARBA00022553"/>
    </source>
</evidence>
<evidence type="ECO:0000313" key="9">
    <source>
        <dbReference type="EMBL" id="TQS45311.1"/>
    </source>
</evidence>
<dbReference type="SUPFAM" id="SSF46894">
    <property type="entry name" value="C-terminal effector domain of the bipartite response regulators"/>
    <property type="match status" value="1"/>
</dbReference>
<evidence type="ECO:0000259" key="8">
    <source>
        <dbReference type="PROSITE" id="PS51755"/>
    </source>
</evidence>
<dbReference type="OrthoDB" id="9812490at2"/>
<dbReference type="PANTHER" id="PTHR48111">
    <property type="entry name" value="REGULATOR OF RPOS"/>
    <property type="match status" value="1"/>
</dbReference>
<evidence type="ECO:0000256" key="3">
    <source>
        <dbReference type="ARBA" id="ARBA00023125"/>
    </source>
</evidence>
<evidence type="ECO:0000259" key="7">
    <source>
        <dbReference type="PROSITE" id="PS50110"/>
    </source>
</evidence>
<dbReference type="InterPro" id="IPR036388">
    <property type="entry name" value="WH-like_DNA-bd_sf"/>
</dbReference>
<dbReference type="CDD" id="cd00383">
    <property type="entry name" value="trans_reg_C"/>
    <property type="match status" value="1"/>
</dbReference>
<feature type="modified residue" description="4-aspartylphosphate" evidence="4">
    <location>
        <position position="89"/>
    </location>
</feature>
<dbReference type="PROSITE" id="PS51755">
    <property type="entry name" value="OMPR_PHOB"/>
    <property type="match status" value="1"/>
</dbReference>
<name>A0A545AVK3_9ACTN</name>
<evidence type="ECO:0000313" key="10">
    <source>
        <dbReference type="Proteomes" id="UP000317982"/>
    </source>
</evidence>
<feature type="domain" description="OmpR/PhoB-type" evidence="8">
    <location>
        <begin position="165"/>
        <end position="268"/>
    </location>
</feature>
<proteinExistence type="predicted"/>
<dbReference type="GO" id="GO:0005829">
    <property type="term" value="C:cytosol"/>
    <property type="evidence" value="ECO:0007669"/>
    <property type="project" value="TreeGrafter"/>
</dbReference>
<dbReference type="Gene3D" id="6.10.250.690">
    <property type="match status" value="1"/>
</dbReference>
<keyword evidence="1 4" id="KW-0597">Phosphoprotein</keyword>
<dbReference type="PANTHER" id="PTHR48111:SF40">
    <property type="entry name" value="PHOSPHATE REGULON TRANSCRIPTIONAL REGULATORY PROTEIN PHOB"/>
    <property type="match status" value="1"/>
</dbReference>
<dbReference type="GO" id="GO:0006355">
    <property type="term" value="P:regulation of DNA-templated transcription"/>
    <property type="evidence" value="ECO:0007669"/>
    <property type="project" value="InterPro"/>
</dbReference>
<comment type="caution">
    <text evidence="9">The sequence shown here is derived from an EMBL/GenBank/DDBJ whole genome shotgun (WGS) entry which is preliminary data.</text>
</comment>
<dbReference type="Proteomes" id="UP000317982">
    <property type="component" value="Unassembled WGS sequence"/>
</dbReference>
<feature type="region of interest" description="Disordered" evidence="6">
    <location>
        <begin position="270"/>
        <end position="302"/>
    </location>
</feature>
<dbReference type="EMBL" id="VIRS01000005">
    <property type="protein sequence ID" value="TQS45311.1"/>
    <property type="molecule type" value="Genomic_DNA"/>
</dbReference>
<feature type="domain" description="Response regulatory" evidence="7">
    <location>
        <begin position="40"/>
        <end position="154"/>
    </location>
</feature>
<dbReference type="InterPro" id="IPR011006">
    <property type="entry name" value="CheY-like_superfamily"/>
</dbReference>
<feature type="compositionally biased region" description="Basic and acidic residues" evidence="6">
    <location>
        <begin position="291"/>
        <end position="302"/>
    </location>
</feature>
<dbReference type="SUPFAM" id="SSF52172">
    <property type="entry name" value="CheY-like"/>
    <property type="match status" value="1"/>
</dbReference>
<gene>
    <name evidence="9" type="ORF">FL583_09450</name>
</gene>
<reference evidence="9 10" key="1">
    <citation type="submission" date="2019-07" db="EMBL/GenBank/DDBJ databases">
        <title>Cryptosporangium phraense sp. nov., isolated from plant litter.</title>
        <authorList>
            <person name="Suriyachadkun C."/>
        </authorList>
    </citation>
    <scope>NUCLEOTIDE SEQUENCE [LARGE SCALE GENOMIC DNA]</scope>
    <source>
        <strain evidence="9 10">A-T 5661</strain>
    </source>
</reference>
<evidence type="ECO:0000256" key="5">
    <source>
        <dbReference type="PROSITE-ProRule" id="PRU01091"/>
    </source>
</evidence>
<dbReference type="SMART" id="SM00448">
    <property type="entry name" value="REC"/>
    <property type="match status" value="1"/>
</dbReference>
<evidence type="ECO:0000256" key="4">
    <source>
        <dbReference type="PROSITE-ProRule" id="PRU00169"/>
    </source>
</evidence>
<dbReference type="Gene3D" id="3.40.50.2300">
    <property type="match status" value="1"/>
</dbReference>
<organism evidence="9 10">
    <name type="scientific">Cryptosporangium phraense</name>
    <dbReference type="NCBI Taxonomy" id="2593070"/>
    <lineage>
        <taxon>Bacteria</taxon>
        <taxon>Bacillati</taxon>
        <taxon>Actinomycetota</taxon>
        <taxon>Actinomycetes</taxon>
        <taxon>Cryptosporangiales</taxon>
        <taxon>Cryptosporangiaceae</taxon>
        <taxon>Cryptosporangium</taxon>
    </lineage>
</organism>
<dbReference type="Gene3D" id="1.10.10.10">
    <property type="entry name" value="Winged helix-like DNA-binding domain superfamily/Winged helix DNA-binding domain"/>
    <property type="match status" value="1"/>
</dbReference>
<dbReference type="InParanoid" id="A0A545AVK3"/>
<dbReference type="InterPro" id="IPR039420">
    <property type="entry name" value="WalR-like"/>
</dbReference>
<dbReference type="SMART" id="SM00862">
    <property type="entry name" value="Trans_reg_C"/>
    <property type="match status" value="1"/>
</dbReference>
<dbReference type="PROSITE" id="PS50110">
    <property type="entry name" value="RESPONSE_REGULATORY"/>
    <property type="match status" value="1"/>
</dbReference>
<keyword evidence="3 5" id="KW-0238">DNA-binding</keyword>
<protein>
    <submittedName>
        <fullName evidence="9">Response regulator transcription factor</fullName>
    </submittedName>
</protein>
<feature type="DNA-binding region" description="OmpR/PhoB-type" evidence="5">
    <location>
        <begin position="165"/>
        <end position="268"/>
    </location>
</feature>
<dbReference type="Pfam" id="PF00486">
    <property type="entry name" value="Trans_reg_C"/>
    <property type="match status" value="1"/>
</dbReference>
<dbReference type="GO" id="GO:0032993">
    <property type="term" value="C:protein-DNA complex"/>
    <property type="evidence" value="ECO:0007669"/>
    <property type="project" value="TreeGrafter"/>
</dbReference>
<dbReference type="InterPro" id="IPR016032">
    <property type="entry name" value="Sig_transdc_resp-reg_C-effctor"/>
</dbReference>
<evidence type="ECO:0000256" key="2">
    <source>
        <dbReference type="ARBA" id="ARBA00023012"/>
    </source>
</evidence>